<organism evidence="2 3">
    <name type="scientific">Chryseobacterium gleum</name>
    <name type="common">Flavobacterium gleum</name>
    <dbReference type="NCBI Taxonomy" id="250"/>
    <lineage>
        <taxon>Bacteria</taxon>
        <taxon>Pseudomonadati</taxon>
        <taxon>Bacteroidota</taxon>
        <taxon>Flavobacteriia</taxon>
        <taxon>Flavobacteriales</taxon>
        <taxon>Weeksellaceae</taxon>
        <taxon>Chryseobacterium group</taxon>
        <taxon>Chryseobacterium</taxon>
    </lineage>
</organism>
<dbReference type="EMBL" id="LR134289">
    <property type="protein sequence ID" value="VEE08426.1"/>
    <property type="molecule type" value="Genomic_DNA"/>
</dbReference>
<accession>A0A3S4MCY8</accession>
<keyword evidence="1" id="KW-0812">Transmembrane</keyword>
<evidence type="ECO:0000313" key="3">
    <source>
        <dbReference type="Proteomes" id="UP000279227"/>
    </source>
</evidence>
<protein>
    <submittedName>
        <fullName evidence="2">Uncharacterized protein</fullName>
    </submittedName>
</protein>
<feature type="transmembrane region" description="Helical" evidence="1">
    <location>
        <begin position="157"/>
        <end position="175"/>
    </location>
</feature>
<reference evidence="2 3" key="1">
    <citation type="submission" date="2018-12" db="EMBL/GenBank/DDBJ databases">
        <authorList>
            <consortium name="Pathogen Informatics"/>
        </authorList>
    </citation>
    <scope>NUCLEOTIDE SEQUENCE [LARGE SCALE GENOMIC DNA]</scope>
    <source>
        <strain evidence="2 3">NCTC11432</strain>
    </source>
</reference>
<proteinExistence type="predicted"/>
<sequence length="186" mass="22720">MKSTTSLANKILLPINILITSFGIINFGKDLIPGLIKWGNFFLFFLDIFKKIRNFFLYPLNYVISLFNYELYELFKTYLFLGFIFFFTYNSSYKKICHHHSETSIMRLIIGPNRFRIFLIILFSIFFWPLRILELLKHYYEKGYERQHNVYTLWGKYLFWIFFTVTLFIFLNFWLSDTIDEIFNIN</sequence>
<dbReference type="AlphaFoldDB" id="A0A3S4MCY8"/>
<dbReference type="STRING" id="525257.HMPREF0204_11802"/>
<keyword evidence="1" id="KW-1133">Transmembrane helix</keyword>
<evidence type="ECO:0000256" key="1">
    <source>
        <dbReference type="SAM" id="Phobius"/>
    </source>
</evidence>
<dbReference type="KEGG" id="cgle:NCTC11432_02657"/>
<name>A0A3S4MCY8_CHRGE</name>
<dbReference type="Proteomes" id="UP000279227">
    <property type="component" value="Chromosome"/>
</dbReference>
<keyword evidence="1" id="KW-0472">Membrane</keyword>
<feature type="transmembrane region" description="Helical" evidence="1">
    <location>
        <begin position="78"/>
        <end position="96"/>
    </location>
</feature>
<evidence type="ECO:0000313" key="2">
    <source>
        <dbReference type="EMBL" id="VEE08426.1"/>
    </source>
</evidence>
<feature type="transmembrane region" description="Helical" evidence="1">
    <location>
        <begin position="117"/>
        <end position="137"/>
    </location>
</feature>
<feature type="transmembrane region" description="Helical" evidence="1">
    <location>
        <begin position="7"/>
        <end position="25"/>
    </location>
</feature>
<gene>
    <name evidence="2" type="ORF">NCTC11432_02657</name>
</gene>